<comment type="caution">
    <text evidence="5">The sequence shown here is derived from an EMBL/GenBank/DDBJ whole genome shotgun (WGS) entry which is preliminary data.</text>
</comment>
<keyword evidence="1 2" id="KW-0597">Phosphoprotein</keyword>
<dbReference type="STRING" id="1798508.A3A35_01980"/>
<evidence type="ECO:0000256" key="3">
    <source>
        <dbReference type="SAM" id="MobiDB-lite"/>
    </source>
</evidence>
<reference evidence="5 6" key="1">
    <citation type="journal article" date="2016" name="Nat. Commun.">
        <title>Thousands of microbial genomes shed light on interconnected biogeochemical processes in an aquifer system.</title>
        <authorList>
            <person name="Anantharaman K."/>
            <person name="Brown C.T."/>
            <person name="Hug L.A."/>
            <person name="Sharon I."/>
            <person name="Castelle C.J."/>
            <person name="Probst A.J."/>
            <person name="Thomas B.C."/>
            <person name="Singh A."/>
            <person name="Wilkins M.J."/>
            <person name="Karaoz U."/>
            <person name="Brodie E.L."/>
            <person name="Williams K.H."/>
            <person name="Hubbard S.S."/>
            <person name="Banfield J.F."/>
        </authorList>
    </citation>
    <scope>NUCLEOTIDE SEQUENCE [LARGE SCALE GENOMIC DNA]</scope>
</reference>
<dbReference type="PANTHER" id="PTHR44591:SF3">
    <property type="entry name" value="RESPONSE REGULATORY DOMAIN-CONTAINING PROTEIN"/>
    <property type="match status" value="1"/>
</dbReference>
<feature type="domain" description="Response regulatory" evidence="4">
    <location>
        <begin position="4"/>
        <end position="118"/>
    </location>
</feature>
<name>A0A1F6EDQ4_9BACT</name>
<dbReference type="CDD" id="cd17574">
    <property type="entry name" value="REC_OmpR"/>
    <property type="match status" value="1"/>
</dbReference>
<dbReference type="InterPro" id="IPR001789">
    <property type="entry name" value="Sig_transdc_resp-reg_receiver"/>
</dbReference>
<evidence type="ECO:0000256" key="1">
    <source>
        <dbReference type="ARBA" id="ARBA00022553"/>
    </source>
</evidence>
<evidence type="ECO:0000259" key="4">
    <source>
        <dbReference type="PROSITE" id="PS50110"/>
    </source>
</evidence>
<dbReference type="SMART" id="SM00448">
    <property type="entry name" value="REC"/>
    <property type="match status" value="2"/>
</dbReference>
<dbReference type="SUPFAM" id="SSF52172">
    <property type="entry name" value="CheY-like"/>
    <property type="match status" value="2"/>
</dbReference>
<evidence type="ECO:0000256" key="2">
    <source>
        <dbReference type="PROSITE-ProRule" id="PRU00169"/>
    </source>
</evidence>
<evidence type="ECO:0000313" key="5">
    <source>
        <dbReference type="EMBL" id="OGG71747.1"/>
    </source>
</evidence>
<dbReference type="AlphaFoldDB" id="A0A1F6EDQ4"/>
<gene>
    <name evidence="5" type="ORF">A3A35_01980</name>
</gene>
<feature type="region of interest" description="Disordered" evidence="3">
    <location>
        <begin position="123"/>
        <end position="146"/>
    </location>
</feature>
<organism evidence="5 6">
    <name type="scientific">Candidatus Kaiserbacteria bacterium RIFCSPLOWO2_01_FULL_51_21</name>
    <dbReference type="NCBI Taxonomy" id="1798508"/>
    <lineage>
        <taxon>Bacteria</taxon>
        <taxon>Candidatus Kaiseribacteriota</taxon>
    </lineage>
</organism>
<sequence>MAKKILIVEDETTLLDLMQTHLGGAGYDVRAAVDGEEGLRLIKEWHPDLVLLDFLLPAKNGIEVLESLQKEGNKTPVLVVSNSGNEMEVEKILALGARDYLVKANFTPDEVLAKVEEVLGLPRRSTHRRQKTHEAPPPSPLEGGETQSKTDIVLIEDDRFLQELLKKKLTSEKLSVKTSYDGEEGLRLVRESQPTLILLDLLLPGMDGFEFLSIAKQEPAIKDIPVVILSNLGQREEINRAMELGAADFLIKSNFAPDEILKKVRPMLEKKS</sequence>
<dbReference type="PROSITE" id="PS50110">
    <property type="entry name" value="RESPONSE_REGULATORY"/>
    <property type="match status" value="2"/>
</dbReference>
<dbReference type="Pfam" id="PF00072">
    <property type="entry name" value="Response_reg"/>
    <property type="match status" value="2"/>
</dbReference>
<feature type="modified residue" description="4-aspartylphosphate" evidence="2">
    <location>
        <position position="53"/>
    </location>
</feature>
<dbReference type="InterPro" id="IPR011006">
    <property type="entry name" value="CheY-like_superfamily"/>
</dbReference>
<dbReference type="PANTHER" id="PTHR44591">
    <property type="entry name" value="STRESS RESPONSE REGULATOR PROTEIN 1"/>
    <property type="match status" value="1"/>
</dbReference>
<proteinExistence type="predicted"/>
<dbReference type="InterPro" id="IPR050595">
    <property type="entry name" value="Bact_response_regulator"/>
</dbReference>
<dbReference type="Gene3D" id="3.40.50.2300">
    <property type="match status" value="2"/>
</dbReference>
<feature type="modified residue" description="4-aspartylphosphate" evidence="2">
    <location>
        <position position="200"/>
    </location>
</feature>
<dbReference type="GO" id="GO:0000160">
    <property type="term" value="P:phosphorelay signal transduction system"/>
    <property type="evidence" value="ECO:0007669"/>
    <property type="project" value="InterPro"/>
</dbReference>
<evidence type="ECO:0000313" key="6">
    <source>
        <dbReference type="Proteomes" id="UP000179115"/>
    </source>
</evidence>
<protein>
    <recommendedName>
        <fullName evidence="4">Response regulatory domain-containing protein</fullName>
    </recommendedName>
</protein>
<feature type="domain" description="Response regulatory" evidence="4">
    <location>
        <begin position="151"/>
        <end position="267"/>
    </location>
</feature>
<dbReference type="CDD" id="cd00156">
    <property type="entry name" value="REC"/>
    <property type="match status" value="1"/>
</dbReference>
<dbReference type="EMBL" id="MFLV01000010">
    <property type="protein sequence ID" value="OGG71747.1"/>
    <property type="molecule type" value="Genomic_DNA"/>
</dbReference>
<accession>A0A1F6EDQ4</accession>
<dbReference type="Proteomes" id="UP000179115">
    <property type="component" value="Unassembled WGS sequence"/>
</dbReference>